<sequence>MSEGPARHEIEEDLLSVYSVWGLNPLYEKINEILKEILRGKLKGKEIFGNLVRLRVHPPLLALALSSDPESSDWIKVRLSSLKAVAEREGFSKLAEQIKVDVSSYYERAKEILGLMQRGDWKVTIQVLEVGSIQEIVKRNGAFREMRGASLLVDVLPRYASIYVADKLGEEFILTKEAGELVFISHPSLSGKMEGEIIEHLKRIPIANAIVLKGNGSSAPMLKVKDIMNRAGSSYRLALASTRAINLGSGDPIELDPKDICRGCRADSSLNESSVDKLLRSFAVDETKVRRLKENIVERYGGKICQSCLILASYGLIFTDILNGEEKGWNKDVLNAVKMASSYEIFEKVRNAVSAGFEARFVTGLENYDYSESSNALIAMITADGDGFGALKGNSKSIEDFLSLSILFSTLMEEGLVSGARNSLEVEEKFLNLRMRESAGPRQYNFFLPITPFYVAGDDMVLILRAEHVVGFIRGLAERAKRVFFTAKELKIIPEEEKMGISMGITAGRTKVPGVYLYDASRAMLRYTKEIAKKAPRDEFTVQASILYAKSGASWESINKFKIESVDYDGLWRSLLWIGTEDESPVLKSLRIAVSGDNAIRSSDFKEVLEDLLPSGGRSRLYHEMALLRWLSDIARGMDSRWEEDRELYGRLRRIFSELTKKGSAEVWRSLYTLCSILNIVEDRVENELGSIDLRKKLSEIGRSFCEGE</sequence>
<keyword evidence="2" id="KW-0051">Antiviral defense</keyword>
<keyword evidence="5" id="KW-1185">Reference proteome</keyword>
<dbReference type="OrthoDB" id="387354at2157"/>
<dbReference type="Proteomes" id="UP000067434">
    <property type="component" value="Chromosome"/>
</dbReference>
<feature type="domain" description="Cas10/Cmr2 second palm" evidence="3">
    <location>
        <begin position="378"/>
        <end position="539"/>
    </location>
</feature>
<dbReference type="InterPro" id="IPR054767">
    <property type="entry name" value="Cas10-Cmr2_palm2"/>
</dbReference>
<dbReference type="EMBL" id="CP009961">
    <property type="protein sequence ID" value="AKG38422.1"/>
    <property type="molecule type" value="Genomic_DNA"/>
</dbReference>
<dbReference type="KEGG" id="thf:MA03_02840"/>
<dbReference type="AlphaFoldDB" id="A0A0F7FHR6"/>
<name>A0A0F7FHR6_9CREN</name>
<dbReference type="RefSeq" id="WP_052883825.1">
    <property type="nucleotide sequence ID" value="NZ_CP009961.1"/>
</dbReference>
<evidence type="ECO:0000313" key="4">
    <source>
        <dbReference type="EMBL" id="AKG38422.1"/>
    </source>
</evidence>
<gene>
    <name evidence="4" type="ORF">MA03_02840</name>
</gene>
<evidence type="ECO:0000313" key="5">
    <source>
        <dbReference type="Proteomes" id="UP000067434"/>
    </source>
</evidence>
<dbReference type="GO" id="GO:0051607">
    <property type="term" value="P:defense response to virus"/>
    <property type="evidence" value="ECO:0007669"/>
    <property type="project" value="UniProtKB-KW"/>
</dbReference>
<evidence type="ECO:0000256" key="2">
    <source>
        <dbReference type="ARBA" id="ARBA00023118"/>
    </source>
</evidence>
<dbReference type="GeneID" id="25401133"/>
<dbReference type="Pfam" id="PF22335">
    <property type="entry name" value="Cas10-Cmr2_palm2"/>
    <property type="match status" value="1"/>
</dbReference>
<dbReference type="PATRIC" id="fig|1550241.5.peg.589"/>
<organism evidence="4 5">
    <name type="scientific">Infirmifilum uzonense</name>
    <dbReference type="NCBI Taxonomy" id="1550241"/>
    <lineage>
        <taxon>Archaea</taxon>
        <taxon>Thermoproteota</taxon>
        <taxon>Thermoprotei</taxon>
        <taxon>Thermofilales</taxon>
        <taxon>Thermofilaceae</taxon>
        <taxon>Infirmifilum</taxon>
    </lineage>
</organism>
<evidence type="ECO:0000256" key="1">
    <source>
        <dbReference type="ARBA" id="ARBA00022741"/>
    </source>
</evidence>
<evidence type="ECO:0000259" key="3">
    <source>
        <dbReference type="Pfam" id="PF22335"/>
    </source>
</evidence>
<dbReference type="STRING" id="1550241.MA03_02840"/>
<proteinExistence type="predicted"/>
<dbReference type="HOGENOM" id="CLU_389157_0_0_2"/>
<dbReference type="InterPro" id="IPR043128">
    <property type="entry name" value="Rev_trsase/Diguanyl_cyclase"/>
</dbReference>
<reference evidence="4 5" key="1">
    <citation type="journal article" date="2015" name="Stand. Genomic Sci.">
        <title>Complete genome sequence of and proposal of Thermofilum uzonense sp. nov. a novel hyperthermophilic crenarchaeon and emended description of the genus Thermofilum.</title>
        <authorList>
            <person name="Toshchakov S.V."/>
            <person name="Korzhenkov A.A."/>
            <person name="Samarov N.I."/>
            <person name="Mazunin I.O."/>
            <person name="Mozhey O.I."/>
            <person name="Shmyr I.S."/>
            <person name="Derbikova K.S."/>
            <person name="Taranov E.A."/>
            <person name="Dominova I.N."/>
            <person name="Bonch-Osmolovskaya E.A."/>
            <person name="Patrushev M.V."/>
            <person name="Podosokorskaya O.A."/>
            <person name="Kublanov I.V."/>
        </authorList>
    </citation>
    <scope>NUCLEOTIDE SEQUENCE [LARGE SCALE GENOMIC DNA]</scope>
    <source>
        <strain evidence="4 5">1807-2</strain>
    </source>
</reference>
<keyword evidence="1" id="KW-0547">Nucleotide-binding</keyword>
<protein>
    <recommendedName>
        <fullName evidence="3">Cas10/Cmr2 second palm domain-containing protein</fullName>
    </recommendedName>
</protein>
<dbReference type="GO" id="GO:0000166">
    <property type="term" value="F:nucleotide binding"/>
    <property type="evidence" value="ECO:0007669"/>
    <property type="project" value="UniProtKB-KW"/>
</dbReference>
<dbReference type="Gene3D" id="3.30.70.270">
    <property type="match status" value="1"/>
</dbReference>
<accession>A0A0F7FHR6</accession>